<name>A0ABU0YY87_9PROT</name>
<gene>
    <name evidence="1" type="ORF">Q8A70_28230</name>
</gene>
<dbReference type="InterPro" id="IPR009045">
    <property type="entry name" value="Zn_M74/Hedgehog-like"/>
</dbReference>
<comment type="caution">
    <text evidence="1">The sequence shown here is derived from an EMBL/GenBank/DDBJ whole genome shotgun (WGS) entry which is preliminary data.</text>
</comment>
<organism evidence="1 2">
    <name type="scientific">Dongia sedimenti</name>
    <dbReference type="NCBI Taxonomy" id="3064282"/>
    <lineage>
        <taxon>Bacteria</taxon>
        <taxon>Pseudomonadati</taxon>
        <taxon>Pseudomonadota</taxon>
        <taxon>Alphaproteobacteria</taxon>
        <taxon>Rhodospirillales</taxon>
        <taxon>Dongiaceae</taxon>
        <taxon>Dongia</taxon>
    </lineage>
</organism>
<sequence>MALSGPEWVDRYPTSSDPNDCVGEFRDNLIQFIKALHAAKATVKISATLRPPQRAYLMHHAYKIAHNVEDPGNVPKMAVINIDWVHRDEAGEPDLPKSRSAASQMVTAYGIVAQPALVSRHTQGRAVDMDISWNGTLTIAPRNGAPRPIASMPRTGENKELHAIGASYGVIKAVFAGDPPHWSDDGH</sequence>
<proteinExistence type="predicted"/>
<evidence type="ECO:0000313" key="2">
    <source>
        <dbReference type="Proteomes" id="UP001230156"/>
    </source>
</evidence>
<evidence type="ECO:0000313" key="1">
    <source>
        <dbReference type="EMBL" id="MDQ7251608.1"/>
    </source>
</evidence>
<evidence type="ECO:0008006" key="3">
    <source>
        <dbReference type="Google" id="ProtNLM"/>
    </source>
</evidence>
<protein>
    <recommendedName>
        <fullName evidence="3">Peptidoglycan-binding domain-containing protein</fullName>
    </recommendedName>
</protein>
<keyword evidence="2" id="KW-1185">Reference proteome</keyword>
<reference evidence="2" key="1">
    <citation type="submission" date="2023-08" db="EMBL/GenBank/DDBJ databases">
        <title>Rhodospirillaceae gen. nov., a novel taxon isolated from the Yangtze River Yuezi River estuary sludge.</title>
        <authorList>
            <person name="Ruan L."/>
        </authorList>
    </citation>
    <scope>NUCLEOTIDE SEQUENCE [LARGE SCALE GENOMIC DNA]</scope>
    <source>
        <strain evidence="2">R-7</strain>
    </source>
</reference>
<dbReference type="SUPFAM" id="SSF55166">
    <property type="entry name" value="Hedgehog/DD-peptidase"/>
    <property type="match status" value="1"/>
</dbReference>
<dbReference type="RefSeq" id="WP_379962131.1">
    <property type="nucleotide sequence ID" value="NZ_JAUYVI010000014.1"/>
</dbReference>
<accession>A0ABU0YY87</accession>
<dbReference type="Proteomes" id="UP001230156">
    <property type="component" value="Unassembled WGS sequence"/>
</dbReference>
<dbReference type="EMBL" id="JAUYVI010000014">
    <property type="protein sequence ID" value="MDQ7251608.1"/>
    <property type="molecule type" value="Genomic_DNA"/>
</dbReference>